<proteinExistence type="predicted"/>
<evidence type="ECO:0000313" key="2">
    <source>
        <dbReference type="Proteomes" id="UP001202328"/>
    </source>
</evidence>
<dbReference type="AlphaFoldDB" id="A0AAD4SG39"/>
<comment type="caution">
    <text evidence="1">The sequence shown here is derived from an EMBL/GenBank/DDBJ whole genome shotgun (WGS) entry which is preliminary data.</text>
</comment>
<keyword evidence="2" id="KW-1185">Reference proteome</keyword>
<accession>A0AAD4SG39</accession>
<dbReference type="EMBL" id="JAJJMB010011127">
    <property type="protein sequence ID" value="KAI3904144.1"/>
    <property type="molecule type" value="Genomic_DNA"/>
</dbReference>
<organism evidence="1 2">
    <name type="scientific">Papaver atlanticum</name>
    <dbReference type="NCBI Taxonomy" id="357466"/>
    <lineage>
        <taxon>Eukaryota</taxon>
        <taxon>Viridiplantae</taxon>
        <taxon>Streptophyta</taxon>
        <taxon>Embryophyta</taxon>
        <taxon>Tracheophyta</taxon>
        <taxon>Spermatophyta</taxon>
        <taxon>Magnoliopsida</taxon>
        <taxon>Ranunculales</taxon>
        <taxon>Papaveraceae</taxon>
        <taxon>Papaveroideae</taxon>
        <taxon>Papaver</taxon>
    </lineage>
</organism>
<name>A0AAD4SG39_9MAGN</name>
<sequence length="106" mass="12578">MVVYKAKMRILRTLSQELQKRRGDPPPSAVQQPKRFQSVEWQPWKNGKPIEFIHRYHHHHHGSVQADQGDLMVLASGFWFSRINLGFPHSFVKNGSQWVFCWWPID</sequence>
<dbReference type="Proteomes" id="UP001202328">
    <property type="component" value="Unassembled WGS sequence"/>
</dbReference>
<evidence type="ECO:0000313" key="1">
    <source>
        <dbReference type="EMBL" id="KAI3904144.1"/>
    </source>
</evidence>
<gene>
    <name evidence="1" type="ORF">MKW98_021730</name>
</gene>
<protein>
    <submittedName>
        <fullName evidence="1">Uncharacterized protein</fullName>
    </submittedName>
</protein>
<reference evidence="1" key="1">
    <citation type="submission" date="2022-04" db="EMBL/GenBank/DDBJ databases">
        <title>A functionally conserved STORR gene fusion in Papaver species that diverged 16.8 million years ago.</title>
        <authorList>
            <person name="Catania T."/>
        </authorList>
    </citation>
    <scope>NUCLEOTIDE SEQUENCE</scope>
    <source>
        <strain evidence="1">S-188037</strain>
    </source>
</reference>